<reference evidence="1" key="1">
    <citation type="submission" date="2020-11" db="EMBL/GenBank/DDBJ databases">
        <authorList>
            <person name="Whitehead M."/>
        </authorList>
    </citation>
    <scope>NUCLEOTIDE SEQUENCE</scope>
    <source>
        <strain evidence="1">EGII</strain>
    </source>
</reference>
<name>A0A811V966_CERCA</name>
<dbReference type="EMBL" id="CAJHJT010000056">
    <property type="protein sequence ID" value="CAD7011817.1"/>
    <property type="molecule type" value="Genomic_DNA"/>
</dbReference>
<evidence type="ECO:0000313" key="1">
    <source>
        <dbReference type="EMBL" id="CAD7011817.1"/>
    </source>
</evidence>
<organism evidence="1 2">
    <name type="scientific">Ceratitis capitata</name>
    <name type="common">Mediterranean fruit fly</name>
    <name type="synonym">Tephritis capitata</name>
    <dbReference type="NCBI Taxonomy" id="7213"/>
    <lineage>
        <taxon>Eukaryota</taxon>
        <taxon>Metazoa</taxon>
        <taxon>Ecdysozoa</taxon>
        <taxon>Arthropoda</taxon>
        <taxon>Hexapoda</taxon>
        <taxon>Insecta</taxon>
        <taxon>Pterygota</taxon>
        <taxon>Neoptera</taxon>
        <taxon>Endopterygota</taxon>
        <taxon>Diptera</taxon>
        <taxon>Brachycera</taxon>
        <taxon>Muscomorpha</taxon>
        <taxon>Tephritoidea</taxon>
        <taxon>Tephritidae</taxon>
        <taxon>Ceratitis</taxon>
        <taxon>Ceratitis</taxon>
    </lineage>
</organism>
<gene>
    <name evidence="1" type="ORF">CCAP1982_LOCUS19927</name>
</gene>
<proteinExistence type="predicted"/>
<dbReference type="AlphaFoldDB" id="A0A811V966"/>
<protein>
    <submittedName>
        <fullName evidence="1">(Mediterranean fruit fly) hypothetical protein</fullName>
    </submittedName>
</protein>
<accession>A0A811V966</accession>
<dbReference type="Proteomes" id="UP000606786">
    <property type="component" value="Unassembled WGS sequence"/>
</dbReference>
<comment type="caution">
    <text evidence="1">The sequence shown here is derived from an EMBL/GenBank/DDBJ whole genome shotgun (WGS) entry which is preliminary data.</text>
</comment>
<evidence type="ECO:0000313" key="2">
    <source>
        <dbReference type="Proteomes" id="UP000606786"/>
    </source>
</evidence>
<keyword evidence="2" id="KW-1185">Reference proteome</keyword>
<sequence length="114" mass="12617">MKLPPVDCRLLQELTDMRLEKKSDGEHEHQQQKALRIVVRLKAAQYVASAAARCRSSPNEHNFTAQNQQGKLSSSTRLAVGVVCVQAHSTQLQINALVTLYYPALFTSVNLAEG</sequence>